<dbReference type="PANTHER" id="PTHR31640:SF1">
    <property type="entry name" value="BRIDGE-LIKE LIPID TRANSFER PROTEIN FAMILY MEMBER 1"/>
    <property type="match status" value="1"/>
</dbReference>
<proteinExistence type="predicted"/>
<accession>A0A0N5DC55</accession>
<dbReference type="InterPro" id="IPR033616">
    <property type="entry name" value="BLTP1"/>
</dbReference>
<organism evidence="3">
    <name type="scientific">Thelazia callipaeda</name>
    <name type="common">Oriental eyeworm</name>
    <name type="synonym">Parasitic nematode</name>
    <dbReference type="NCBI Taxonomy" id="103827"/>
    <lineage>
        <taxon>Eukaryota</taxon>
        <taxon>Metazoa</taxon>
        <taxon>Ecdysozoa</taxon>
        <taxon>Nematoda</taxon>
        <taxon>Chromadorea</taxon>
        <taxon>Rhabditida</taxon>
        <taxon>Spirurina</taxon>
        <taxon>Spiruromorpha</taxon>
        <taxon>Thelazioidea</taxon>
        <taxon>Thelaziidae</taxon>
        <taxon>Thelazia</taxon>
    </lineage>
</organism>
<dbReference type="AlphaFoldDB" id="A0A0N5DC55"/>
<gene>
    <name evidence="1" type="ORF">TCLT_LOCUS10756</name>
</gene>
<reference evidence="1 2" key="2">
    <citation type="submission" date="2018-11" db="EMBL/GenBank/DDBJ databases">
        <authorList>
            <consortium name="Pathogen Informatics"/>
        </authorList>
    </citation>
    <scope>NUCLEOTIDE SEQUENCE [LARGE SCALE GENOMIC DNA]</scope>
</reference>
<dbReference type="GO" id="GO:0098793">
    <property type="term" value="C:presynapse"/>
    <property type="evidence" value="ECO:0007669"/>
    <property type="project" value="GOC"/>
</dbReference>
<evidence type="ECO:0000313" key="3">
    <source>
        <dbReference type="WBParaSite" id="TCLT_0001077401-mRNA-1"/>
    </source>
</evidence>
<dbReference type="GO" id="GO:0048488">
    <property type="term" value="P:synaptic vesicle endocytosis"/>
    <property type="evidence" value="ECO:0007669"/>
    <property type="project" value="TreeGrafter"/>
</dbReference>
<sequence>MQCSLNREDEWLECGSAHLENIELEVRLPYRSKYLYLIDERRNFLKKHDEYTKRLFFLWLNENKCGCYGSFAFFGEDDLSGCIFMVDFKQKLARYQLNESPNQPGFGQSIILSYTKLLDANMIKIADFPNKQKISLKKNYGRKFNANSEMIGPISSSGMLLKSYYGFLNVYSIDFSKKNTSTNMINRFEMIRSGINSLQLSCKESNKTQDNPLLAKNISSIARAGDPVVFHDQRPSDWNCDPETVYAWGNISSVMKIFLTPLSVEVMQRLVERAEMMLTAIHPDSIVHHAYASCASKCHQQPLTQKSSTITQSSLPPAISANIGLPPLSLTFFQGATIDNTITRGAKEESYTRSTTVDSTVALIHGDACHFRIFTRDQNDFI</sequence>
<keyword evidence="2" id="KW-1185">Reference proteome</keyword>
<name>A0A0N5DC55_THECL</name>
<dbReference type="Proteomes" id="UP000276776">
    <property type="component" value="Unassembled WGS sequence"/>
</dbReference>
<dbReference type="EMBL" id="UYYF01005335">
    <property type="protein sequence ID" value="VDN08473.1"/>
    <property type="molecule type" value="Genomic_DNA"/>
</dbReference>
<evidence type="ECO:0000313" key="2">
    <source>
        <dbReference type="Proteomes" id="UP000276776"/>
    </source>
</evidence>
<dbReference type="WBParaSite" id="TCLT_0001077401-mRNA-1">
    <property type="protein sequence ID" value="TCLT_0001077401-mRNA-1"/>
    <property type="gene ID" value="TCLT_0001077401"/>
</dbReference>
<dbReference type="OrthoDB" id="5873399at2759"/>
<reference evidence="3" key="1">
    <citation type="submission" date="2017-02" db="UniProtKB">
        <authorList>
            <consortium name="WormBaseParasite"/>
        </authorList>
    </citation>
    <scope>IDENTIFICATION</scope>
</reference>
<dbReference type="PANTHER" id="PTHR31640">
    <property type="entry name" value="TRANSMEMBRANE PROTEIN KIAA1109"/>
    <property type="match status" value="1"/>
</dbReference>
<evidence type="ECO:0000313" key="1">
    <source>
        <dbReference type="EMBL" id="VDN08473.1"/>
    </source>
</evidence>
<protein>
    <submittedName>
        <fullName evidence="1 3">Uncharacterized protein</fullName>
    </submittedName>
</protein>